<protein>
    <submittedName>
        <fullName evidence="1">Uncharacterized protein</fullName>
    </submittedName>
</protein>
<sequence length="133" mass="15465">MSRHGIPLSIISDRDSRFTSKFWTSFKKELRTRINMSMASHPQTDRQSERIIQTLEDMLRACAIEFGSSWDNHLPLIEFYYNISYHSSIKAAPLEALYGRKCRTPICWTEVEDNQLSGPKILPETTDKIVQIK</sequence>
<evidence type="ECO:0000313" key="1">
    <source>
        <dbReference type="EMBL" id="KAI3819448.1"/>
    </source>
</evidence>
<accession>A0ACB9JHN0</accession>
<keyword evidence="2" id="KW-1185">Reference proteome</keyword>
<dbReference type="Proteomes" id="UP001056120">
    <property type="component" value="Linkage Group LG04"/>
</dbReference>
<organism evidence="1 2">
    <name type="scientific">Smallanthus sonchifolius</name>
    <dbReference type="NCBI Taxonomy" id="185202"/>
    <lineage>
        <taxon>Eukaryota</taxon>
        <taxon>Viridiplantae</taxon>
        <taxon>Streptophyta</taxon>
        <taxon>Embryophyta</taxon>
        <taxon>Tracheophyta</taxon>
        <taxon>Spermatophyta</taxon>
        <taxon>Magnoliopsida</taxon>
        <taxon>eudicotyledons</taxon>
        <taxon>Gunneridae</taxon>
        <taxon>Pentapetalae</taxon>
        <taxon>asterids</taxon>
        <taxon>campanulids</taxon>
        <taxon>Asterales</taxon>
        <taxon>Asteraceae</taxon>
        <taxon>Asteroideae</taxon>
        <taxon>Heliantheae alliance</taxon>
        <taxon>Millerieae</taxon>
        <taxon>Smallanthus</taxon>
    </lineage>
</organism>
<name>A0ACB9JHN0_9ASTR</name>
<gene>
    <name evidence="1" type="ORF">L1987_13284</name>
</gene>
<reference evidence="1 2" key="2">
    <citation type="journal article" date="2022" name="Mol. Ecol. Resour.">
        <title>The genomes of chicory, endive, great burdock and yacon provide insights into Asteraceae paleo-polyploidization history and plant inulin production.</title>
        <authorList>
            <person name="Fan W."/>
            <person name="Wang S."/>
            <person name="Wang H."/>
            <person name="Wang A."/>
            <person name="Jiang F."/>
            <person name="Liu H."/>
            <person name="Zhao H."/>
            <person name="Xu D."/>
            <person name="Zhang Y."/>
        </authorList>
    </citation>
    <scope>NUCLEOTIDE SEQUENCE [LARGE SCALE GENOMIC DNA]</scope>
    <source>
        <strain evidence="2">cv. Yunnan</strain>
        <tissue evidence="1">Leaves</tissue>
    </source>
</reference>
<dbReference type="EMBL" id="CM042021">
    <property type="protein sequence ID" value="KAI3819448.1"/>
    <property type="molecule type" value="Genomic_DNA"/>
</dbReference>
<reference evidence="2" key="1">
    <citation type="journal article" date="2022" name="Mol. Ecol. Resour.">
        <title>The genomes of chicory, endive, great burdock and yacon provide insights into Asteraceae palaeo-polyploidization history and plant inulin production.</title>
        <authorList>
            <person name="Fan W."/>
            <person name="Wang S."/>
            <person name="Wang H."/>
            <person name="Wang A."/>
            <person name="Jiang F."/>
            <person name="Liu H."/>
            <person name="Zhao H."/>
            <person name="Xu D."/>
            <person name="Zhang Y."/>
        </authorList>
    </citation>
    <scope>NUCLEOTIDE SEQUENCE [LARGE SCALE GENOMIC DNA]</scope>
    <source>
        <strain evidence="2">cv. Yunnan</strain>
    </source>
</reference>
<proteinExistence type="predicted"/>
<evidence type="ECO:0000313" key="2">
    <source>
        <dbReference type="Proteomes" id="UP001056120"/>
    </source>
</evidence>
<comment type="caution">
    <text evidence="1">The sequence shown here is derived from an EMBL/GenBank/DDBJ whole genome shotgun (WGS) entry which is preliminary data.</text>
</comment>